<dbReference type="Gene3D" id="1.10.510.10">
    <property type="entry name" value="Transferase(Phosphotransferase) domain 1"/>
    <property type="match status" value="2"/>
</dbReference>
<feature type="domain" description="Protein kinase" evidence="1">
    <location>
        <begin position="405"/>
        <end position="605"/>
    </location>
</feature>
<reference evidence="3 4" key="1">
    <citation type="submission" date="2024-04" db="EMBL/GenBank/DDBJ databases">
        <title>Tritrichomonas musculus Genome.</title>
        <authorList>
            <person name="Alves-Ferreira E."/>
            <person name="Grigg M."/>
            <person name="Lorenzi H."/>
            <person name="Galac M."/>
        </authorList>
    </citation>
    <scope>NUCLEOTIDE SEQUENCE [LARGE SCALE GENOMIC DNA]</scope>
    <source>
        <strain evidence="3 4">EAF2021</strain>
    </source>
</reference>
<comment type="caution">
    <text evidence="3">The sequence shown here is derived from an EMBL/GenBank/DDBJ whole genome shotgun (WGS) entry which is preliminary data.</text>
</comment>
<dbReference type="InterPro" id="IPR008271">
    <property type="entry name" value="Ser/Thr_kinase_AS"/>
</dbReference>
<evidence type="ECO:0000313" key="3">
    <source>
        <dbReference type="EMBL" id="KAK8849304.1"/>
    </source>
</evidence>
<evidence type="ECO:0000259" key="1">
    <source>
        <dbReference type="PROSITE" id="PS50011"/>
    </source>
</evidence>
<keyword evidence="4" id="KW-1185">Reference proteome</keyword>
<dbReference type="PANTHER" id="PTHR44329">
    <property type="entry name" value="SERINE/THREONINE-PROTEIN KINASE TNNI3K-RELATED"/>
    <property type="match status" value="1"/>
</dbReference>
<proteinExistence type="predicted"/>
<dbReference type="PROSITE" id="PS00108">
    <property type="entry name" value="PROTEIN_KINASE_ST"/>
    <property type="match status" value="1"/>
</dbReference>
<dbReference type="PRINTS" id="PR00109">
    <property type="entry name" value="TYRKINASE"/>
</dbReference>
<feature type="domain" description="Protein kinase" evidence="1">
    <location>
        <begin position="17"/>
        <end position="327"/>
    </location>
</feature>
<dbReference type="SUPFAM" id="SSF56112">
    <property type="entry name" value="Protein kinase-like (PK-like)"/>
    <property type="match status" value="2"/>
</dbReference>
<dbReference type="InterPro" id="IPR051681">
    <property type="entry name" value="Ser/Thr_Kinases-Pseudokinases"/>
</dbReference>
<dbReference type="EMBL" id="JAPFFF010000258">
    <property type="protein sequence ID" value="KAK8834971.1"/>
    <property type="molecule type" value="Genomic_DNA"/>
</dbReference>
<evidence type="ECO:0000313" key="2">
    <source>
        <dbReference type="EMBL" id="KAK8834971.1"/>
    </source>
</evidence>
<dbReference type="InterPro" id="IPR000719">
    <property type="entry name" value="Prot_kinase_dom"/>
</dbReference>
<organism evidence="3 4">
    <name type="scientific">Tritrichomonas musculus</name>
    <dbReference type="NCBI Taxonomy" id="1915356"/>
    <lineage>
        <taxon>Eukaryota</taxon>
        <taxon>Metamonada</taxon>
        <taxon>Parabasalia</taxon>
        <taxon>Tritrichomonadida</taxon>
        <taxon>Tritrichomonadidae</taxon>
        <taxon>Tritrichomonas</taxon>
    </lineage>
</organism>
<dbReference type="PROSITE" id="PS50011">
    <property type="entry name" value="PROTEIN_KINASE_DOM"/>
    <property type="match status" value="2"/>
</dbReference>
<gene>
    <name evidence="3" type="ORF">M9Y10_018674</name>
    <name evidence="2" type="ORF">M9Y10_019979</name>
</gene>
<dbReference type="Pfam" id="PF07714">
    <property type="entry name" value="PK_Tyr_Ser-Thr"/>
    <property type="match status" value="2"/>
</dbReference>
<accession>A0ABR2HMK5</accession>
<dbReference type="Proteomes" id="UP001470230">
    <property type="component" value="Unassembled WGS sequence"/>
</dbReference>
<dbReference type="EMBL" id="JAPFFF010000026">
    <property type="protein sequence ID" value="KAK8849304.1"/>
    <property type="molecule type" value="Genomic_DNA"/>
</dbReference>
<name>A0ABR2HMK5_9EUKA</name>
<evidence type="ECO:0000313" key="4">
    <source>
        <dbReference type="Proteomes" id="UP001470230"/>
    </source>
</evidence>
<dbReference type="InterPro" id="IPR001245">
    <property type="entry name" value="Ser-Thr/Tyr_kinase_cat_dom"/>
</dbReference>
<sequence>MKRLTDPIDYIPIPKEYERIELMYFQPLSVLLKRDDKTLSQQMKKLKEETKIKMFIDETFNIDEYIIDECCNGRTYRLIYNPIKISESTIDDEQSFFIYREIKLVSSLNHPAIIEFIGFSPINFENMSYPTIIMEYLQNGTLTNLLELERKGLSPKFWDDTKKMIIIYGVASGLCYLHANHIIHRDMKPDNILLDEFLFPKIADFGLSKTTVSTSESMNIQSQSNIKGTPIYMSPEILMKMEYSPKCDVYAFALITYEILSGDQPFSNLNFTTLSYEVAVKGSRPKLTQNIPKKFCELLEMCWDQKPEYRPSMEYIVDTLKNDAGFLTDTVDQQQFYDYADFVDNYQSSFELNRSLHFDDFKNQKGQTSSISRVKIVEIDETDNNSKNESNTNNALSKEKVLECIDKVQITGETKADKAEKKSKDPNDIENYKVNPWDYEVIQSDDESDDFEEEKEFEIKYAIQKSTNLKTVIKTTSSKLKKKTRIKFDSLVKRLAAVHHPAIIPFIGYSDHKNRGSLYFKLMANNSLEDLIQSGSNQQYDFTHKLIISYGIACAIEYLHSHDIVHQNIKSTNVLLDEELRPYLADLKIVTKGDLNLNMTVNQTA</sequence>
<dbReference type="InterPro" id="IPR011009">
    <property type="entry name" value="Kinase-like_dom_sf"/>
</dbReference>
<protein>
    <recommendedName>
        <fullName evidence="1">Protein kinase domain-containing protein</fullName>
    </recommendedName>
</protein>
<dbReference type="SMART" id="SM00220">
    <property type="entry name" value="S_TKc"/>
    <property type="match status" value="1"/>
</dbReference>